<sequence>MIGKLFTWPLDTVVFAARKVKEEADRQYYDPKEIQRQLALLQLQLDEGTLSEEEYDEQEEVLLERYRQAKGEES</sequence>
<dbReference type="Proteomes" id="UP000243650">
    <property type="component" value="Unassembled WGS sequence"/>
</dbReference>
<evidence type="ECO:0000313" key="2">
    <source>
        <dbReference type="Proteomes" id="UP000243650"/>
    </source>
</evidence>
<comment type="caution">
    <text evidence="1">The sequence shown here is derived from an EMBL/GenBank/DDBJ whole genome shotgun (WGS) entry which is preliminary data.</text>
</comment>
<dbReference type="InterPro" id="IPR007804">
    <property type="entry name" value="GvpG"/>
</dbReference>
<protein>
    <submittedName>
        <fullName evidence="1">Gas vesicle protein GvpG</fullName>
    </submittedName>
</protein>
<evidence type="ECO:0000313" key="1">
    <source>
        <dbReference type="EMBL" id="PRO66183.1"/>
    </source>
</evidence>
<keyword evidence="2" id="KW-1185">Reference proteome</keyword>
<dbReference type="Pfam" id="PF05120">
    <property type="entry name" value="GvpG"/>
    <property type="match status" value="1"/>
</dbReference>
<dbReference type="RefSeq" id="WP_105958373.1">
    <property type="nucleotide sequence ID" value="NZ_PVNS01000004.1"/>
</dbReference>
<reference evidence="1 2" key="1">
    <citation type="submission" date="2018-03" db="EMBL/GenBank/DDBJ databases">
        <title>Bacillus urumqiensis sp. nov., a moderately haloalkaliphilic bacterium isolated from a salt lake.</title>
        <authorList>
            <person name="Zhao B."/>
            <person name="Liao Z."/>
        </authorList>
    </citation>
    <scope>NUCLEOTIDE SEQUENCE [LARGE SCALE GENOMIC DNA]</scope>
    <source>
        <strain evidence="1 2">BZ-SZ-XJ18</strain>
    </source>
</reference>
<accession>A0A2P6MIW7</accession>
<dbReference type="EMBL" id="PVNS01000004">
    <property type="protein sequence ID" value="PRO66183.1"/>
    <property type="molecule type" value="Genomic_DNA"/>
</dbReference>
<dbReference type="AlphaFoldDB" id="A0A2P6MIW7"/>
<gene>
    <name evidence="1" type="ORF">C6I21_05105</name>
</gene>
<name>A0A2P6MIW7_ALKUR</name>
<proteinExistence type="predicted"/>
<organism evidence="1 2">
    <name type="scientific">Alkalicoccus urumqiensis</name>
    <name type="common">Bacillus urumqiensis</name>
    <dbReference type="NCBI Taxonomy" id="1548213"/>
    <lineage>
        <taxon>Bacteria</taxon>
        <taxon>Bacillati</taxon>
        <taxon>Bacillota</taxon>
        <taxon>Bacilli</taxon>
        <taxon>Bacillales</taxon>
        <taxon>Bacillaceae</taxon>
        <taxon>Alkalicoccus</taxon>
    </lineage>
</organism>
<dbReference type="OrthoDB" id="2405115at2"/>